<dbReference type="InterPro" id="IPR032675">
    <property type="entry name" value="LRR_dom_sf"/>
</dbReference>
<name>A0A1E1XJX8_AMBSC</name>
<accession>A0A1E1XJX8</accession>
<organism evidence="1">
    <name type="scientific">Amblyomma sculptum</name>
    <name type="common">Tick</name>
    <dbReference type="NCBI Taxonomy" id="1581419"/>
    <lineage>
        <taxon>Eukaryota</taxon>
        <taxon>Metazoa</taxon>
        <taxon>Ecdysozoa</taxon>
        <taxon>Arthropoda</taxon>
        <taxon>Chelicerata</taxon>
        <taxon>Arachnida</taxon>
        <taxon>Acari</taxon>
        <taxon>Parasitiformes</taxon>
        <taxon>Ixodida</taxon>
        <taxon>Ixodoidea</taxon>
        <taxon>Ixodidae</taxon>
        <taxon>Amblyomminae</taxon>
        <taxon>Amblyomma</taxon>
    </lineage>
</organism>
<sequence>KMAATKWKSIAAYAADLASVEPRLPAASVLARQLRSLRLAPTNTHFNQLLNCTICWSHPSATCPMVLNLLPVLNECFLHVGVKAFEVSAGRLALGPLSRCVQTLSSSWDTPAILLHCLLTRHCCVEVIEKVHFVLRGHLELFCDALRKSTLRRLRLGAFSLTATAVERIATAMRASEHIVELSWDSCLITSGNLQATEDAFAAFVTNSKSLRILDVQNIQLFCKSVTLVKSLEKNVSIESLLINSSVLHGETGDTFCHYLAHNATVKSLFIFNNSSLHIPKVENVFKALQKNSTLYSLTINRFYLQLSTLQWFASLATQNTALREVKFLQCVWMSPFFFGSESAAFLEQDMASAVIAALRGTSSLRRLTFTADFLPEKWVCLLLEAATACHSLEEITLGDVLLQSSSEAFYCTLRDMHIAEKVRLDSCPSHPEAFIIALQSCGKFLGKGHHRLSGLDPLSFRNVVTAVTLHDHITRLELEAMHCRIGIEHMSLLANYLSSTRALKDVSFVFHISEECSHIVVEGLCKNTTLEKLSIDSWSMQSSDVTKLCRWVAASRK</sequence>
<proteinExistence type="evidence at transcript level"/>
<protein>
    <submittedName>
        <fullName evidence="1">Putative nlr family card domain protein</fullName>
    </submittedName>
</protein>
<feature type="non-terminal residue" evidence="1">
    <location>
        <position position="558"/>
    </location>
</feature>
<dbReference type="PANTHER" id="PTHR47679:SF2">
    <property type="entry name" value="C-TERMINAL OF ROC (COR) DOMAIN-CONTAINING PROTEIN"/>
    <property type="match status" value="1"/>
</dbReference>
<dbReference type="PANTHER" id="PTHR47679">
    <property type="entry name" value="PROTEIN TORNADO 1"/>
    <property type="match status" value="1"/>
</dbReference>
<dbReference type="SUPFAM" id="SSF52047">
    <property type="entry name" value="RNI-like"/>
    <property type="match status" value="1"/>
</dbReference>
<reference evidence="1" key="2">
    <citation type="journal article" date="2017" name="Front. Cell. Infect. Microbiol.">
        <title>Analysis of the Salivary Gland Transcriptome of Unfed and Partially Fed Amblyomma sculptum Ticks and Descriptive Proteome of the Saliva.</title>
        <authorList>
            <person name="Esteves E."/>
            <person name="Maruyama S.R."/>
            <person name="Kawahara R."/>
            <person name="Fujita A."/>
            <person name="Martins L.A."/>
            <person name="Righi A.A."/>
            <person name="Costa F.B."/>
            <person name="Palmisano G."/>
            <person name="Labruna M.B."/>
            <person name="Sa-Nunes A."/>
            <person name="Ribeiro J.M.C."/>
            <person name="Fogaca A.C."/>
        </authorList>
    </citation>
    <scope>NUCLEOTIDE SEQUENCE</scope>
</reference>
<feature type="non-terminal residue" evidence="1">
    <location>
        <position position="1"/>
    </location>
</feature>
<dbReference type="Gene3D" id="3.80.10.10">
    <property type="entry name" value="Ribonuclease Inhibitor"/>
    <property type="match status" value="2"/>
</dbReference>
<evidence type="ECO:0000313" key="1">
    <source>
        <dbReference type="EMBL" id="JAT99523.1"/>
    </source>
</evidence>
<dbReference type="EMBL" id="GFAA01003911">
    <property type="protein sequence ID" value="JAT99523.1"/>
    <property type="molecule type" value="mRNA"/>
</dbReference>
<reference evidence="1" key="1">
    <citation type="submission" date="2016-09" db="EMBL/GenBank/DDBJ databases">
        <authorList>
            <person name="Capua I."/>
            <person name="De Benedictis P."/>
            <person name="Joannis T."/>
            <person name="Lombin L.H."/>
            <person name="Cattoli G."/>
        </authorList>
    </citation>
    <scope>NUCLEOTIDE SEQUENCE</scope>
</reference>
<dbReference type="AlphaFoldDB" id="A0A1E1XJX8"/>